<dbReference type="GO" id="GO:0004523">
    <property type="term" value="F:RNA-DNA hybrid ribonuclease activity"/>
    <property type="evidence" value="ECO:0007669"/>
    <property type="project" value="InterPro"/>
</dbReference>
<feature type="region of interest" description="Disordered" evidence="1">
    <location>
        <begin position="114"/>
        <end position="150"/>
    </location>
</feature>
<evidence type="ECO:0000313" key="4">
    <source>
        <dbReference type="EMBL" id="VDD57180.1"/>
    </source>
</evidence>
<dbReference type="PANTHER" id="PTHR31710">
    <property type="entry name" value="GB|AAF16529.1-RELATED"/>
    <property type="match status" value="1"/>
</dbReference>
<sequence>MAVQVSKKIYRAFIVVNLLIILFSAQVSDSIKMKACIKNCIINQCMRGSEKATPAKCYIPCKIMCDPKKDGQEIADPNVYRNPVVRFCLNFGWIFGRKNEKESEKKAILVTFPPENIRSSGDDDSSSGDDNSSSGDDDSSSRDDDSNSGDSKTLVAEIVEGSNFSDLHGILSDIRTLAEAFTSVSFHWVPRNSVFSLDL</sequence>
<feature type="domain" description="RNase H type-1" evidence="3">
    <location>
        <begin position="149"/>
        <end position="193"/>
    </location>
</feature>
<dbReference type="EMBL" id="LR031879">
    <property type="protein sequence ID" value="VDD57180.1"/>
    <property type="molecule type" value="Genomic_DNA"/>
</dbReference>
<feature type="chain" id="PRO_5018153997" description="RNase H type-1 domain-containing protein" evidence="2">
    <location>
        <begin position="31"/>
        <end position="199"/>
    </location>
</feature>
<dbReference type="InterPro" id="IPR002156">
    <property type="entry name" value="RNaseH_domain"/>
</dbReference>
<dbReference type="AlphaFoldDB" id="A0A3P6FXD6"/>
<dbReference type="GO" id="GO:0003676">
    <property type="term" value="F:nucleic acid binding"/>
    <property type="evidence" value="ECO:0007669"/>
    <property type="project" value="InterPro"/>
</dbReference>
<keyword evidence="2" id="KW-0732">Signal</keyword>
<evidence type="ECO:0000259" key="3">
    <source>
        <dbReference type="Pfam" id="PF13456"/>
    </source>
</evidence>
<proteinExistence type="predicted"/>
<dbReference type="PANTHER" id="PTHR31710:SF39">
    <property type="entry name" value="PLANT THIONIN FAMILY PROTEIN"/>
    <property type="match status" value="1"/>
</dbReference>
<dbReference type="Pfam" id="PF13456">
    <property type="entry name" value="RVT_3"/>
    <property type="match status" value="1"/>
</dbReference>
<protein>
    <recommendedName>
        <fullName evidence="3">RNase H type-1 domain-containing protein</fullName>
    </recommendedName>
</protein>
<name>A0A3P6FXD6_BRAOL</name>
<gene>
    <name evidence="4" type="ORF">BOLC8T50409H</name>
</gene>
<evidence type="ECO:0000256" key="1">
    <source>
        <dbReference type="SAM" id="MobiDB-lite"/>
    </source>
</evidence>
<feature type="signal peptide" evidence="2">
    <location>
        <begin position="1"/>
        <end position="30"/>
    </location>
</feature>
<accession>A0A3P6FXD6</accession>
<evidence type="ECO:0000256" key="2">
    <source>
        <dbReference type="SAM" id="SignalP"/>
    </source>
</evidence>
<reference evidence="4" key="1">
    <citation type="submission" date="2018-11" db="EMBL/GenBank/DDBJ databases">
        <authorList>
            <consortium name="Genoscope - CEA"/>
            <person name="William W."/>
        </authorList>
    </citation>
    <scope>NUCLEOTIDE SEQUENCE</scope>
</reference>
<organism evidence="4">
    <name type="scientific">Brassica oleracea</name>
    <name type="common">Wild cabbage</name>
    <dbReference type="NCBI Taxonomy" id="3712"/>
    <lineage>
        <taxon>Eukaryota</taxon>
        <taxon>Viridiplantae</taxon>
        <taxon>Streptophyta</taxon>
        <taxon>Embryophyta</taxon>
        <taxon>Tracheophyta</taxon>
        <taxon>Spermatophyta</taxon>
        <taxon>Magnoliopsida</taxon>
        <taxon>eudicotyledons</taxon>
        <taxon>Gunneridae</taxon>
        <taxon>Pentapetalae</taxon>
        <taxon>rosids</taxon>
        <taxon>malvids</taxon>
        <taxon>Brassicales</taxon>
        <taxon>Brassicaceae</taxon>
        <taxon>Brassiceae</taxon>
        <taxon>Brassica</taxon>
    </lineage>
</organism>